<dbReference type="EMBL" id="GDKF01005135">
    <property type="protein sequence ID" value="JAT73487.1"/>
    <property type="molecule type" value="Transcribed_RNA"/>
</dbReference>
<name>A0A1D2A2S1_AUXPR</name>
<feature type="region of interest" description="Disordered" evidence="1">
    <location>
        <begin position="73"/>
        <end position="94"/>
    </location>
</feature>
<feature type="compositionally biased region" description="Polar residues" evidence="1">
    <location>
        <begin position="76"/>
        <end position="89"/>
    </location>
</feature>
<evidence type="ECO:0000256" key="1">
    <source>
        <dbReference type="SAM" id="MobiDB-lite"/>
    </source>
</evidence>
<protein>
    <submittedName>
        <fullName evidence="2">Uncharacterized protein</fullName>
    </submittedName>
</protein>
<reference evidence="2" key="1">
    <citation type="submission" date="2015-08" db="EMBL/GenBank/DDBJ databases">
        <authorList>
            <person name="Babu N.S."/>
            <person name="Beckwith C.J."/>
            <person name="Beseler K.G."/>
            <person name="Brison A."/>
            <person name="Carone J.V."/>
            <person name="Caskin T.P."/>
            <person name="Diamond M."/>
            <person name="Durham M.E."/>
            <person name="Foxe J.M."/>
            <person name="Go M."/>
            <person name="Henderson B.A."/>
            <person name="Jones I.B."/>
            <person name="McGettigan J.A."/>
            <person name="Micheletti S.J."/>
            <person name="Nasrallah M.E."/>
            <person name="Ortiz D."/>
            <person name="Piller C.R."/>
            <person name="Privatt S.R."/>
            <person name="Schneider S.L."/>
            <person name="Sharp S."/>
            <person name="Smith T.C."/>
            <person name="Stanton J.D."/>
            <person name="Ullery H.E."/>
            <person name="Wilson R.J."/>
            <person name="Serrano M.G."/>
            <person name="Buck G."/>
            <person name="Lee V."/>
            <person name="Wang Y."/>
            <person name="Carvalho R."/>
            <person name="Voegtly L."/>
            <person name="Shi R."/>
            <person name="Duckworth R."/>
            <person name="Johnson A."/>
            <person name="Loviza R."/>
            <person name="Walstead R."/>
            <person name="Shah Z."/>
            <person name="Kiflezghi M."/>
            <person name="Wade K."/>
            <person name="Ball S.L."/>
            <person name="Bradley K.W."/>
            <person name="Asai D.J."/>
            <person name="Bowman C.A."/>
            <person name="Russell D.A."/>
            <person name="Pope W.H."/>
            <person name="Jacobs-Sera D."/>
            <person name="Hendrix R.W."/>
            <person name="Hatfull G.F."/>
        </authorList>
    </citation>
    <scope>NUCLEOTIDE SEQUENCE</scope>
</reference>
<accession>A0A1D2A2S1</accession>
<gene>
    <name evidence="2" type="ORF">g.5707</name>
</gene>
<proteinExistence type="predicted"/>
<organism evidence="2">
    <name type="scientific">Auxenochlorella protothecoides</name>
    <name type="common">Green microalga</name>
    <name type="synonym">Chlorella protothecoides</name>
    <dbReference type="NCBI Taxonomy" id="3075"/>
    <lineage>
        <taxon>Eukaryota</taxon>
        <taxon>Viridiplantae</taxon>
        <taxon>Chlorophyta</taxon>
        <taxon>core chlorophytes</taxon>
        <taxon>Trebouxiophyceae</taxon>
        <taxon>Chlorellales</taxon>
        <taxon>Chlorellaceae</taxon>
        <taxon>Auxenochlorella</taxon>
    </lineage>
</organism>
<evidence type="ECO:0000313" key="2">
    <source>
        <dbReference type="EMBL" id="JAT73487.1"/>
    </source>
</evidence>
<dbReference type="AlphaFoldDB" id="A0A1D2A2S1"/>
<sequence length="213" mass="22593">MAGQRTKVGDSGGVWMVIRIHIMLVSESGSWVQLYPTHPSSLGLSACQKAGALAVHPVSVVLHVDATHLQAKLQGGSHSSKPVPSQKIMSGQPRHALPAQIQRTCQQMERAQTCNAVLAGVMRALPPGLAGKLAWVLGVVRSEPALWSHLHITEGAAERAAAAPGSHERQGTPASLPAWSSNRLIERQPLSRPVCVPPIDLNRVATLSKLPEG</sequence>